<dbReference type="InterPro" id="IPR012337">
    <property type="entry name" value="RNaseH-like_sf"/>
</dbReference>
<dbReference type="EMBL" id="QXFV01004714">
    <property type="protein sequence ID" value="KAE8968169.1"/>
    <property type="molecule type" value="Genomic_DNA"/>
</dbReference>
<dbReference type="InterPro" id="IPR041588">
    <property type="entry name" value="Integrase_H2C2"/>
</dbReference>
<gene>
    <name evidence="3" type="ORF">PR001_g27874</name>
</gene>
<feature type="compositionally biased region" description="Basic and acidic residues" evidence="1">
    <location>
        <begin position="659"/>
        <end position="672"/>
    </location>
</feature>
<dbReference type="GO" id="GO:0015074">
    <property type="term" value="P:DNA integration"/>
    <property type="evidence" value="ECO:0007669"/>
    <property type="project" value="InterPro"/>
</dbReference>
<evidence type="ECO:0000259" key="2">
    <source>
        <dbReference type="PROSITE" id="PS50994"/>
    </source>
</evidence>
<dbReference type="InterPro" id="IPR001584">
    <property type="entry name" value="Integrase_cat-core"/>
</dbReference>
<dbReference type="GO" id="GO:0003676">
    <property type="term" value="F:nucleic acid binding"/>
    <property type="evidence" value="ECO:0007669"/>
    <property type="project" value="InterPro"/>
</dbReference>
<dbReference type="InterPro" id="IPR052160">
    <property type="entry name" value="Gypsy_RT_Integrase-like"/>
</dbReference>
<feature type="region of interest" description="Disordered" evidence="1">
    <location>
        <begin position="564"/>
        <end position="632"/>
    </location>
</feature>
<comment type="caution">
    <text evidence="3">The sequence shown here is derived from an EMBL/GenBank/DDBJ whole genome shotgun (WGS) entry which is preliminary data.</text>
</comment>
<feature type="region of interest" description="Disordered" evidence="1">
    <location>
        <begin position="652"/>
        <end position="710"/>
    </location>
</feature>
<feature type="region of interest" description="Disordered" evidence="1">
    <location>
        <begin position="727"/>
        <end position="749"/>
    </location>
</feature>
<evidence type="ECO:0000313" key="3">
    <source>
        <dbReference type="EMBL" id="KAE8968169.1"/>
    </source>
</evidence>
<feature type="compositionally biased region" description="Basic residues" evidence="1">
    <location>
        <begin position="908"/>
        <end position="919"/>
    </location>
</feature>
<accession>A0A6A3HDW6</accession>
<dbReference type="SUPFAM" id="SSF53098">
    <property type="entry name" value="Ribonuclease H-like"/>
    <property type="match status" value="1"/>
</dbReference>
<evidence type="ECO:0000256" key="1">
    <source>
        <dbReference type="SAM" id="MobiDB-lite"/>
    </source>
</evidence>
<dbReference type="Proteomes" id="UP000429607">
    <property type="component" value="Unassembled WGS sequence"/>
</dbReference>
<organism evidence="3 4">
    <name type="scientific">Phytophthora rubi</name>
    <dbReference type="NCBI Taxonomy" id="129364"/>
    <lineage>
        <taxon>Eukaryota</taxon>
        <taxon>Sar</taxon>
        <taxon>Stramenopiles</taxon>
        <taxon>Oomycota</taxon>
        <taxon>Peronosporomycetes</taxon>
        <taxon>Peronosporales</taxon>
        <taxon>Peronosporaceae</taxon>
        <taxon>Phytophthora</taxon>
    </lineage>
</organism>
<proteinExistence type="predicted"/>
<feature type="region of interest" description="Disordered" evidence="1">
    <location>
        <begin position="789"/>
        <end position="836"/>
    </location>
</feature>
<dbReference type="InterPro" id="IPR036397">
    <property type="entry name" value="RNaseH_sf"/>
</dbReference>
<dbReference type="PROSITE" id="PS50994">
    <property type="entry name" value="INTEGRASE"/>
    <property type="match status" value="1"/>
</dbReference>
<protein>
    <recommendedName>
        <fullName evidence="2">Integrase catalytic domain-containing protein</fullName>
    </recommendedName>
</protein>
<reference evidence="3 4" key="1">
    <citation type="submission" date="2018-09" db="EMBL/GenBank/DDBJ databases">
        <title>Genomic investigation of the strawberry pathogen Phytophthora fragariae indicates pathogenicity is determined by transcriptional variation in three key races.</title>
        <authorList>
            <person name="Adams T.M."/>
            <person name="Armitage A.D."/>
            <person name="Sobczyk M.K."/>
            <person name="Bates H.J."/>
            <person name="Dunwell J.M."/>
            <person name="Nellist C.F."/>
            <person name="Harrison R.J."/>
        </authorList>
    </citation>
    <scope>NUCLEOTIDE SEQUENCE [LARGE SCALE GENOMIC DNA]</scope>
    <source>
        <strain evidence="3 4">SCRP249</strain>
    </source>
</reference>
<evidence type="ECO:0000313" key="4">
    <source>
        <dbReference type="Proteomes" id="UP000429607"/>
    </source>
</evidence>
<dbReference type="PANTHER" id="PTHR47266">
    <property type="entry name" value="ENDONUCLEASE-RELATED"/>
    <property type="match status" value="1"/>
</dbReference>
<dbReference type="Pfam" id="PF00665">
    <property type="entry name" value="rve"/>
    <property type="match status" value="1"/>
</dbReference>
<feature type="compositionally biased region" description="Acidic residues" evidence="1">
    <location>
        <begin position="1"/>
        <end position="17"/>
    </location>
</feature>
<dbReference type="Gene3D" id="1.10.340.70">
    <property type="match status" value="1"/>
</dbReference>
<feature type="region of interest" description="Disordered" evidence="1">
    <location>
        <begin position="906"/>
        <end position="957"/>
    </location>
</feature>
<name>A0A6A3HDW6_9STRA</name>
<sequence length="969" mass="106619">MAATMGEDEAKEADDDPAIGPGPKLISGSSTSDAKCVETLEPAAEKTSVARTGLTKRELILLAVHEDVEAAACPAVAQVLSAKAVSDAYLSPTPYAKLATSPTEAEVNHAAVAVIEAGVVRRVDAAELGVVQFTDADIEREQGQSVMVQALLKKGKYQGQRVFVKDDGLVNIQVGGGEARVILPAVYWPLAFKEAHDSIWAGHLRGPQTYERLRRLYWWPYMQKTVRDWVSACQDCGSRKARPQAVIPPLRSVRTGEVGDRWAIDVAGPLPVTMNGNRYVIAAVEYTTRYAVAASVPEHTAKSIARFLMDRVVLVYGRMREIMMDGAREFTSKVTAELLELMQVKQATPVPYRPNLLGLVERLHRTWKDIVSLYVDEGQDDWDDFLPCALYAYNSSQHATQGYQPNELMMGRKLKTPAELLRRNRLAHPHGTLNAYHEVLLQDLKKARELAALALQKEQARQAMYYNQRKVRRRGAFAPNQLIWVYRPARGKKITKFGHRWRGPGQIMEPAGYDNYKIKMLDSGQELVTHCSFLLPYYYPQHLLEQMARDIAVDLREEAIAAADIDSEDEEAGQLEIAPSSGDENSAAVARHAGHGPGYEAAQDRPDSNSPAAQQRSSERSRAGTVSQPRAAEPTSKWYTYLTTEVVLHQVRRSQSVGRPHDARDEQPREAGKVSPATPSPVGRGREADELRTPTSTTTEADPAARTGLSPLTQHLSRMLTSVREAGAISSASKPVATTRKAASDEQTTKGMLPVMRAQDNMPALPLQAINKTAYPTAVVNVVSEQQKAPLQTTEDQRPSKRMKNQEFTCSPAAEGAARTASCPRSQGSPDWSRPKPWWSADGGDIAHALGVMFWSSKLSAWVIDLTETASCGLISGTTSSSGVKGGYGRKTAATLAEKNKAPVMKASQRRIRRPRKVGQQRLQEVTRQQFQQQRKRTTGSSTAGRESGTIRPLEEESNRIEILGARLA</sequence>
<feature type="compositionally biased region" description="Low complexity" evidence="1">
    <location>
        <begin position="920"/>
        <end position="933"/>
    </location>
</feature>
<dbReference type="Gene3D" id="3.30.420.10">
    <property type="entry name" value="Ribonuclease H-like superfamily/Ribonuclease H"/>
    <property type="match status" value="1"/>
</dbReference>
<dbReference type="AlphaFoldDB" id="A0A6A3HDW6"/>
<feature type="region of interest" description="Disordered" evidence="1">
    <location>
        <begin position="1"/>
        <end position="32"/>
    </location>
</feature>
<dbReference type="Pfam" id="PF17921">
    <property type="entry name" value="Integrase_H2C2"/>
    <property type="match status" value="1"/>
</dbReference>
<feature type="domain" description="Integrase catalytic" evidence="2">
    <location>
        <begin position="239"/>
        <end position="413"/>
    </location>
</feature>